<proteinExistence type="predicted"/>
<gene>
    <name evidence="1" type="ORF">ASPVEDRAFT_84567</name>
</gene>
<sequence>MTDYRPAKIFQTPVDEDKNSFYYGSHSRCIGKFMDGLEIDPSGHLHARFGKITEVVALKRFIGVVPVPDPQRQGSQKKSGFRPLRYNELVNMQRYLNGCDSSALPTPEVGERYEGIWATPGGGVMIGQGVVMEVLVSPDITVMYIVEPVSEHKVMKELRRRDQARLRMMAGKNPRGNVARRVVKEIFSI</sequence>
<dbReference type="VEuPathDB" id="FungiDB:ASPVEDRAFT_84567"/>
<accession>A0A1L9PNK1</accession>
<evidence type="ECO:0000313" key="2">
    <source>
        <dbReference type="Proteomes" id="UP000184073"/>
    </source>
</evidence>
<protein>
    <submittedName>
        <fullName evidence="1">Uncharacterized protein</fullName>
    </submittedName>
</protein>
<evidence type="ECO:0000313" key="1">
    <source>
        <dbReference type="EMBL" id="OJJ03104.1"/>
    </source>
</evidence>
<reference evidence="2" key="1">
    <citation type="journal article" date="2017" name="Genome Biol.">
        <title>Comparative genomics reveals high biological diversity and specific adaptations in the industrially and medically important fungal genus Aspergillus.</title>
        <authorList>
            <person name="de Vries R.P."/>
            <person name="Riley R."/>
            <person name="Wiebenga A."/>
            <person name="Aguilar-Osorio G."/>
            <person name="Amillis S."/>
            <person name="Uchima C.A."/>
            <person name="Anderluh G."/>
            <person name="Asadollahi M."/>
            <person name="Askin M."/>
            <person name="Barry K."/>
            <person name="Battaglia E."/>
            <person name="Bayram O."/>
            <person name="Benocci T."/>
            <person name="Braus-Stromeyer S.A."/>
            <person name="Caldana C."/>
            <person name="Canovas D."/>
            <person name="Cerqueira G.C."/>
            <person name="Chen F."/>
            <person name="Chen W."/>
            <person name="Choi C."/>
            <person name="Clum A."/>
            <person name="Dos Santos R.A."/>
            <person name="Damasio A.R."/>
            <person name="Diallinas G."/>
            <person name="Emri T."/>
            <person name="Fekete E."/>
            <person name="Flipphi M."/>
            <person name="Freyberg S."/>
            <person name="Gallo A."/>
            <person name="Gournas C."/>
            <person name="Habgood R."/>
            <person name="Hainaut M."/>
            <person name="Harispe M.L."/>
            <person name="Henrissat B."/>
            <person name="Hilden K.S."/>
            <person name="Hope R."/>
            <person name="Hossain A."/>
            <person name="Karabika E."/>
            <person name="Karaffa L."/>
            <person name="Karanyi Z."/>
            <person name="Krasevec N."/>
            <person name="Kuo A."/>
            <person name="Kusch H."/>
            <person name="LaButti K."/>
            <person name="Lagendijk E.L."/>
            <person name="Lapidus A."/>
            <person name="Levasseur A."/>
            <person name="Lindquist E."/>
            <person name="Lipzen A."/>
            <person name="Logrieco A.F."/>
            <person name="MacCabe A."/>
            <person name="Maekelae M.R."/>
            <person name="Malavazi I."/>
            <person name="Melin P."/>
            <person name="Meyer V."/>
            <person name="Mielnichuk N."/>
            <person name="Miskei M."/>
            <person name="Molnar A.P."/>
            <person name="Mule G."/>
            <person name="Ngan C.Y."/>
            <person name="Orejas M."/>
            <person name="Orosz E."/>
            <person name="Ouedraogo J.P."/>
            <person name="Overkamp K.M."/>
            <person name="Park H.-S."/>
            <person name="Perrone G."/>
            <person name="Piumi F."/>
            <person name="Punt P.J."/>
            <person name="Ram A.F."/>
            <person name="Ramon A."/>
            <person name="Rauscher S."/>
            <person name="Record E."/>
            <person name="Riano-Pachon D.M."/>
            <person name="Robert V."/>
            <person name="Roehrig J."/>
            <person name="Ruller R."/>
            <person name="Salamov A."/>
            <person name="Salih N.S."/>
            <person name="Samson R.A."/>
            <person name="Sandor E."/>
            <person name="Sanguinetti M."/>
            <person name="Schuetze T."/>
            <person name="Sepcic K."/>
            <person name="Shelest E."/>
            <person name="Sherlock G."/>
            <person name="Sophianopoulou V."/>
            <person name="Squina F.M."/>
            <person name="Sun H."/>
            <person name="Susca A."/>
            <person name="Todd R.B."/>
            <person name="Tsang A."/>
            <person name="Unkles S.E."/>
            <person name="van de Wiele N."/>
            <person name="van Rossen-Uffink D."/>
            <person name="Oliveira J.V."/>
            <person name="Vesth T.C."/>
            <person name="Visser J."/>
            <person name="Yu J.-H."/>
            <person name="Zhou M."/>
            <person name="Andersen M.R."/>
            <person name="Archer D.B."/>
            <person name="Baker S.E."/>
            <person name="Benoit I."/>
            <person name="Brakhage A.A."/>
            <person name="Braus G.H."/>
            <person name="Fischer R."/>
            <person name="Frisvad J.C."/>
            <person name="Goldman G.H."/>
            <person name="Houbraken J."/>
            <person name="Oakley B."/>
            <person name="Pocsi I."/>
            <person name="Scazzocchio C."/>
            <person name="Seiboth B."/>
            <person name="vanKuyk P.A."/>
            <person name="Wortman J."/>
            <person name="Dyer P.S."/>
            <person name="Grigoriev I.V."/>
        </authorList>
    </citation>
    <scope>NUCLEOTIDE SEQUENCE [LARGE SCALE GENOMIC DNA]</scope>
    <source>
        <strain evidence="2">CBS 583.65</strain>
    </source>
</reference>
<dbReference type="RefSeq" id="XP_040668866.1">
    <property type="nucleotide sequence ID" value="XM_040817562.1"/>
</dbReference>
<dbReference type="GeneID" id="63733073"/>
<organism evidence="1 2">
    <name type="scientific">Aspergillus versicolor CBS 583.65</name>
    <dbReference type="NCBI Taxonomy" id="1036611"/>
    <lineage>
        <taxon>Eukaryota</taxon>
        <taxon>Fungi</taxon>
        <taxon>Dikarya</taxon>
        <taxon>Ascomycota</taxon>
        <taxon>Pezizomycotina</taxon>
        <taxon>Eurotiomycetes</taxon>
        <taxon>Eurotiomycetidae</taxon>
        <taxon>Eurotiales</taxon>
        <taxon>Aspergillaceae</taxon>
        <taxon>Aspergillus</taxon>
        <taxon>Aspergillus subgen. Nidulantes</taxon>
    </lineage>
</organism>
<keyword evidence="2" id="KW-1185">Reference proteome</keyword>
<dbReference type="EMBL" id="KV878130">
    <property type="protein sequence ID" value="OJJ03104.1"/>
    <property type="molecule type" value="Genomic_DNA"/>
</dbReference>
<dbReference type="OrthoDB" id="4477302at2759"/>
<name>A0A1L9PNK1_ASPVE</name>
<dbReference type="Proteomes" id="UP000184073">
    <property type="component" value="Unassembled WGS sequence"/>
</dbReference>
<dbReference type="AlphaFoldDB" id="A0A1L9PNK1"/>